<feature type="compositionally biased region" description="Pro residues" evidence="2">
    <location>
        <begin position="247"/>
        <end position="265"/>
    </location>
</feature>
<dbReference type="EMBL" id="FR824212">
    <property type="protein sequence ID" value="CCA22771.1"/>
    <property type="molecule type" value="Genomic_DNA"/>
</dbReference>
<organism evidence="4">
    <name type="scientific">Albugo laibachii Nc14</name>
    <dbReference type="NCBI Taxonomy" id="890382"/>
    <lineage>
        <taxon>Eukaryota</taxon>
        <taxon>Sar</taxon>
        <taxon>Stramenopiles</taxon>
        <taxon>Oomycota</taxon>
        <taxon>Peronosporomycetes</taxon>
        <taxon>Albuginales</taxon>
        <taxon>Albuginaceae</taxon>
        <taxon>Albugo</taxon>
    </lineage>
</organism>
<protein>
    <submittedName>
        <fullName evidence="4">Uncharacterized protein AlNc14C167G7914</fullName>
    </submittedName>
</protein>
<dbReference type="InterPro" id="IPR036908">
    <property type="entry name" value="RlpA-like_sf"/>
</dbReference>
<dbReference type="SUPFAM" id="SSF50685">
    <property type="entry name" value="Barwin-like endoglucanases"/>
    <property type="match status" value="1"/>
</dbReference>
<sequence length="357" mass="37956">MVLFKPTSFPWTIMLTQVSWVKASFSGDGTMYGGNANGGACGFSQSWTSWTDDAKMMTAAINGKQWEEATTCGRCASVQHRDRSPIVIQITDICNECAMGALDLAPGAWESILGVTPGREKISWDFVECTSTFVKGDLYFVVKEGSNDNWSAFQPQNYAVGVTKVSIKQAGSSEWESLTRDESVLTGLYFVYDGTLKAPFQISATSLHGEEVISPEFKSMRDALDCKGQFSNSNSEPNTEIEGPATKPTPSPPSKLPPPIQSPPPTEKKADTTTTPSSNSPYPSSPEVASGPAPAKVVPSSSPPPPAKIVPDPSPSSSEKVVPGSRPPPPVQVSSGTSGAPTIRSRRCTLGGPERTT</sequence>
<dbReference type="AlphaFoldDB" id="F0WN82"/>
<dbReference type="PANTHER" id="PTHR31836:SF21">
    <property type="entry name" value="EXPANSIN-LIKE PROTEIN 7"/>
    <property type="match status" value="1"/>
</dbReference>
<dbReference type="CDD" id="cd22271">
    <property type="entry name" value="DPBB_EXP_N-like"/>
    <property type="match status" value="1"/>
</dbReference>
<evidence type="ECO:0000313" key="4">
    <source>
        <dbReference type="EMBL" id="CCA22771.1"/>
    </source>
</evidence>
<dbReference type="InterPro" id="IPR036749">
    <property type="entry name" value="Expansin_CBD_sf"/>
</dbReference>
<dbReference type="InterPro" id="IPR049818">
    <property type="entry name" value="Expansin_EXLX1-like"/>
</dbReference>
<reference evidence="4" key="1">
    <citation type="journal article" date="2011" name="PLoS Biol.">
        <title>Gene gain and loss during evolution of obligate parasitism in the white rust pathogen of Arabidopsis thaliana.</title>
        <authorList>
            <person name="Kemen E."/>
            <person name="Gardiner A."/>
            <person name="Schultz-Larsen T."/>
            <person name="Kemen A.C."/>
            <person name="Balmuth A.L."/>
            <person name="Robert-Seilaniantz A."/>
            <person name="Bailey K."/>
            <person name="Holub E."/>
            <person name="Studholme D.J."/>
            <person name="Maclean D."/>
            <person name="Jones J.D."/>
        </authorList>
    </citation>
    <scope>NUCLEOTIDE SEQUENCE</scope>
</reference>
<reference evidence="4" key="2">
    <citation type="submission" date="2011-02" db="EMBL/GenBank/DDBJ databases">
        <authorList>
            <person name="MacLean D."/>
        </authorList>
    </citation>
    <scope>NUCLEOTIDE SEQUENCE</scope>
</reference>
<dbReference type="SUPFAM" id="SSF49590">
    <property type="entry name" value="PHL pollen allergen"/>
    <property type="match status" value="1"/>
</dbReference>
<evidence type="ECO:0000256" key="1">
    <source>
        <dbReference type="ARBA" id="ARBA00022729"/>
    </source>
</evidence>
<dbReference type="HOGENOM" id="CLU_740607_0_0_1"/>
<dbReference type="Gene3D" id="2.60.40.760">
    <property type="entry name" value="Expansin, cellulose-binding-like domain"/>
    <property type="match status" value="1"/>
</dbReference>
<accession>F0WN82</accession>
<feature type="compositionally biased region" description="Polar residues" evidence="2">
    <location>
        <begin position="229"/>
        <end position="238"/>
    </location>
</feature>
<feature type="region of interest" description="Disordered" evidence="2">
    <location>
        <begin position="226"/>
        <end position="357"/>
    </location>
</feature>
<gene>
    <name evidence="4" type="primary">AlNc14C167G7914</name>
    <name evidence="4" type="ORF">ALNC14_089140</name>
</gene>
<dbReference type="InterPro" id="IPR051477">
    <property type="entry name" value="Expansin_CellWall"/>
</dbReference>
<keyword evidence="1 3" id="KW-0732">Signal</keyword>
<dbReference type="Gene3D" id="2.40.40.10">
    <property type="entry name" value="RlpA-like domain"/>
    <property type="match status" value="1"/>
</dbReference>
<feature type="chain" id="PRO_5003261704" evidence="3">
    <location>
        <begin position="24"/>
        <end position="357"/>
    </location>
</feature>
<feature type="compositionally biased region" description="Low complexity" evidence="2">
    <location>
        <begin position="272"/>
        <end position="300"/>
    </location>
</feature>
<evidence type="ECO:0000256" key="2">
    <source>
        <dbReference type="SAM" id="MobiDB-lite"/>
    </source>
</evidence>
<feature type="compositionally biased region" description="Pro residues" evidence="2">
    <location>
        <begin position="301"/>
        <end position="314"/>
    </location>
</feature>
<name>F0WN82_9STRA</name>
<proteinExistence type="predicted"/>
<dbReference type="NCBIfam" id="NF041144">
    <property type="entry name" value="expansin_EXLX1"/>
    <property type="match status" value="1"/>
</dbReference>
<evidence type="ECO:0000256" key="3">
    <source>
        <dbReference type="SAM" id="SignalP"/>
    </source>
</evidence>
<feature type="signal peptide" evidence="3">
    <location>
        <begin position="1"/>
        <end position="23"/>
    </location>
</feature>
<dbReference type="PANTHER" id="PTHR31836">
    <property type="match status" value="1"/>
</dbReference>